<dbReference type="PANTHER" id="PTHR33794">
    <property type="entry name" value="BACILLOLYSIN"/>
    <property type="match status" value="1"/>
</dbReference>
<evidence type="ECO:0000256" key="6">
    <source>
        <dbReference type="ARBA" id="ARBA00023049"/>
    </source>
</evidence>
<evidence type="ECO:0000256" key="3">
    <source>
        <dbReference type="ARBA" id="ARBA00022729"/>
    </source>
</evidence>
<keyword evidence="5" id="KW-0862">Zinc</keyword>
<dbReference type="SUPFAM" id="SSF55486">
    <property type="entry name" value="Metalloproteases ('zincins'), catalytic domain"/>
    <property type="match status" value="1"/>
</dbReference>
<dbReference type="PANTHER" id="PTHR33794:SF1">
    <property type="entry name" value="BACILLOLYSIN"/>
    <property type="match status" value="1"/>
</dbReference>
<dbReference type="GO" id="GO:0006508">
    <property type="term" value="P:proteolysis"/>
    <property type="evidence" value="ECO:0007669"/>
    <property type="project" value="UniProtKB-KW"/>
</dbReference>
<dbReference type="Proteomes" id="UP000198660">
    <property type="component" value="Unassembled WGS sequence"/>
</dbReference>
<dbReference type="InterPro" id="IPR027268">
    <property type="entry name" value="Peptidase_M4/M1_CTD_sf"/>
</dbReference>
<keyword evidence="10" id="KW-1185">Reference proteome</keyword>
<name>A0A1I6RKM9_9BACL</name>
<dbReference type="InterPro" id="IPR001842">
    <property type="entry name" value="Peptidase_M36"/>
</dbReference>
<dbReference type="Gene3D" id="3.10.450.490">
    <property type="match status" value="1"/>
</dbReference>
<keyword evidence="4" id="KW-0378">Hydrolase</keyword>
<evidence type="ECO:0000256" key="7">
    <source>
        <dbReference type="SAM" id="SignalP"/>
    </source>
</evidence>
<evidence type="ECO:0000313" key="10">
    <source>
        <dbReference type="Proteomes" id="UP000198660"/>
    </source>
</evidence>
<dbReference type="GO" id="GO:0005615">
    <property type="term" value="C:extracellular space"/>
    <property type="evidence" value="ECO:0007669"/>
    <property type="project" value="InterPro"/>
</dbReference>
<keyword evidence="1 9" id="KW-0645">Protease</keyword>
<feature type="signal peptide" evidence="7">
    <location>
        <begin position="1"/>
        <end position="20"/>
    </location>
</feature>
<dbReference type="AlphaFoldDB" id="A0A1I6RKM9"/>
<reference evidence="10" key="1">
    <citation type="submission" date="2016-10" db="EMBL/GenBank/DDBJ databases">
        <authorList>
            <person name="Varghese N."/>
            <person name="Submissions S."/>
        </authorList>
    </citation>
    <scope>NUCLEOTIDE SEQUENCE [LARGE SCALE GENOMIC DNA]</scope>
    <source>
        <strain evidence="10">DSM 45789</strain>
    </source>
</reference>
<dbReference type="GO" id="GO:0008270">
    <property type="term" value="F:zinc ion binding"/>
    <property type="evidence" value="ECO:0007669"/>
    <property type="project" value="InterPro"/>
</dbReference>
<evidence type="ECO:0000313" key="9">
    <source>
        <dbReference type="EMBL" id="SFS65028.1"/>
    </source>
</evidence>
<evidence type="ECO:0000256" key="4">
    <source>
        <dbReference type="ARBA" id="ARBA00022801"/>
    </source>
</evidence>
<feature type="chain" id="PRO_5038486211" evidence="7">
    <location>
        <begin position="21"/>
        <end position="508"/>
    </location>
</feature>
<organism evidence="9 10">
    <name type="scientific">Marininema halotolerans</name>
    <dbReference type="NCBI Taxonomy" id="1155944"/>
    <lineage>
        <taxon>Bacteria</taxon>
        <taxon>Bacillati</taxon>
        <taxon>Bacillota</taxon>
        <taxon>Bacilli</taxon>
        <taxon>Bacillales</taxon>
        <taxon>Thermoactinomycetaceae</taxon>
        <taxon>Marininema</taxon>
    </lineage>
</organism>
<dbReference type="Pfam" id="PF07504">
    <property type="entry name" value="FTP"/>
    <property type="match status" value="1"/>
</dbReference>
<keyword evidence="2" id="KW-0479">Metal-binding</keyword>
<dbReference type="InterPro" id="IPR011096">
    <property type="entry name" value="FTP_domain"/>
</dbReference>
<accession>A0A1I6RKM9</accession>
<dbReference type="InterPro" id="IPR050728">
    <property type="entry name" value="Zinc_Metalloprotease_M4"/>
</dbReference>
<feature type="domain" description="FTP" evidence="8">
    <location>
        <begin position="79"/>
        <end position="112"/>
    </location>
</feature>
<dbReference type="Pfam" id="PF02128">
    <property type="entry name" value="Peptidase_M36"/>
    <property type="match status" value="1"/>
</dbReference>
<keyword evidence="6 9" id="KW-0482">Metalloprotease</keyword>
<dbReference type="EMBL" id="FPAA01000005">
    <property type="protein sequence ID" value="SFS65028.1"/>
    <property type="molecule type" value="Genomic_DNA"/>
</dbReference>
<gene>
    <name evidence="9" type="ORF">SAMN05444972_105148</name>
</gene>
<evidence type="ECO:0000256" key="5">
    <source>
        <dbReference type="ARBA" id="ARBA00022833"/>
    </source>
</evidence>
<dbReference type="Gene3D" id="1.10.390.10">
    <property type="entry name" value="Neutral Protease Domain 2"/>
    <property type="match status" value="1"/>
</dbReference>
<dbReference type="GO" id="GO:0004222">
    <property type="term" value="F:metalloendopeptidase activity"/>
    <property type="evidence" value="ECO:0007669"/>
    <property type="project" value="InterPro"/>
</dbReference>
<sequence length="508" mass="55709">MLRKKGMQLALITSVFSMLALTVVTPDIAAAKERTNHSTITSATAKKAADNYLKKHTKKYKLKKNISDLKYIRTIQTKTATFVRYQESIDGHPVFGKEVTVTINKKGKVELVVSGYVPYKKVKTIKKKLALKTVESKALKRIGAKSNDTFAPTAKSYGYTIQDGQAIPVYRVVSHTKKPYGTWETMVQADTGTVLKKKNLNQQATGVGKVFRPNPLESYGATSSFADNNDADSSALTNQLKSVYLYNLYGTGYLKGSYVSISSKAGTYSSSNTFNYTRSQDSFEDVMVYYHIDAMQRYIQSLGFKNINNRSIVANINVDDEDNSVYSQGTKQLYFGSGGVDDAEDAGIITHEYGHSIQDNQVPGFGYSSQAAAMGEGFGDFLGATYEDSLAPSSYGKACIGEWDAVAYSSASTPCLRRLDNDKVYPNDLVGEPHEDGEIWSQALYDMSNYLGRDTATTIILQSHWSLTPNASFRDGAKAIVAADKSIYGGSHSSTIQSIFAQRGISTQ</sequence>
<evidence type="ECO:0000256" key="2">
    <source>
        <dbReference type="ARBA" id="ARBA00022723"/>
    </source>
</evidence>
<evidence type="ECO:0000259" key="8">
    <source>
        <dbReference type="Pfam" id="PF07504"/>
    </source>
</evidence>
<proteinExistence type="predicted"/>
<keyword evidence="3 7" id="KW-0732">Signal</keyword>
<protein>
    <submittedName>
        <fullName evidence="9">Zn-dependent metalloprotease</fullName>
    </submittedName>
</protein>
<dbReference type="OrthoDB" id="5289240at2"/>
<dbReference type="RefSeq" id="WP_091836433.1">
    <property type="nucleotide sequence ID" value="NZ_FPAA01000005.1"/>
</dbReference>
<evidence type="ECO:0000256" key="1">
    <source>
        <dbReference type="ARBA" id="ARBA00022670"/>
    </source>
</evidence>